<feature type="region of interest" description="Disordered" evidence="1">
    <location>
        <begin position="54"/>
        <end position="86"/>
    </location>
</feature>
<dbReference type="Proteomes" id="UP000028481">
    <property type="component" value="Chromosome"/>
</dbReference>
<organism evidence="2 3">
    <name type="scientific">Thermodesulfobacterium commune DSM 2178</name>
    <dbReference type="NCBI Taxonomy" id="289377"/>
    <lineage>
        <taxon>Bacteria</taxon>
        <taxon>Pseudomonadati</taxon>
        <taxon>Thermodesulfobacteriota</taxon>
        <taxon>Thermodesulfobacteria</taxon>
        <taxon>Thermodesulfobacteriales</taxon>
        <taxon>Thermodesulfobacteriaceae</taxon>
        <taxon>Thermodesulfobacterium</taxon>
    </lineage>
</organism>
<name>A0A075WW13_9BACT</name>
<protein>
    <submittedName>
        <fullName evidence="2">Uncharacterized protein</fullName>
    </submittedName>
</protein>
<feature type="region of interest" description="Disordered" evidence="1">
    <location>
        <begin position="1"/>
        <end position="41"/>
    </location>
</feature>
<accession>A0A075WW13</accession>
<dbReference type="KEGG" id="tcm:HL41_08500"/>
<evidence type="ECO:0000313" key="3">
    <source>
        <dbReference type="Proteomes" id="UP000028481"/>
    </source>
</evidence>
<reference evidence="2 3" key="1">
    <citation type="journal article" date="2015" name="Genome Announc.">
        <title>Genome Sequence of a Sulfate-Reducing Thermophilic Bacterium, Thermodesulfobacterium commune DSM 2178T (Phylum Thermodesulfobacteria).</title>
        <authorList>
            <person name="Bhatnagar S."/>
            <person name="Badger J.H."/>
            <person name="Madupu R."/>
            <person name="Khouri H.M."/>
            <person name="O'Connor E.M."/>
            <person name="Robb F.T."/>
            <person name="Ward N.L."/>
            <person name="Eisen J.A."/>
        </authorList>
    </citation>
    <scope>NUCLEOTIDE SEQUENCE [LARGE SCALE GENOMIC DNA]</scope>
    <source>
        <strain evidence="2 3">DSM 2178</strain>
    </source>
</reference>
<dbReference type="PaxDb" id="289377-HL41_08500"/>
<dbReference type="STRING" id="289377.HL41_08500"/>
<sequence length="86" mass="9430">MLQGLIPWGGKSGLHRGGRRVTPGGSNPWKGPQKTDRQRPERIFSFLVRARVKRWGKSPPHQVVTPGGTATPVRSKAKQSHGCPAR</sequence>
<gene>
    <name evidence="2" type="ORF">HL41_08500</name>
</gene>
<dbReference type="AntiFam" id="ANF00047">
    <property type="entry name" value="Overlaps RNaseP, same strand"/>
</dbReference>
<dbReference type="HOGENOM" id="CLU_2496854_0_0_0"/>
<keyword evidence="3" id="KW-1185">Reference proteome</keyword>
<proteinExistence type="predicted"/>
<evidence type="ECO:0000313" key="2">
    <source>
        <dbReference type="EMBL" id="AIH04683.1"/>
    </source>
</evidence>
<dbReference type="AlphaFoldDB" id="A0A075WW13"/>
<dbReference type="EMBL" id="CP008796">
    <property type="protein sequence ID" value="AIH04683.1"/>
    <property type="molecule type" value="Genomic_DNA"/>
</dbReference>
<evidence type="ECO:0000256" key="1">
    <source>
        <dbReference type="SAM" id="MobiDB-lite"/>
    </source>
</evidence>